<dbReference type="PANTHER" id="PTHR30157:SF0">
    <property type="entry name" value="NADPH-DEPENDENT FERRIC-CHELATE REDUCTASE"/>
    <property type="match status" value="1"/>
</dbReference>
<dbReference type="InterPro" id="IPR039374">
    <property type="entry name" value="SIP_fam"/>
</dbReference>
<dbReference type="CDD" id="cd06193">
    <property type="entry name" value="siderophore_interacting"/>
    <property type="match status" value="1"/>
</dbReference>
<dbReference type="InterPro" id="IPR017938">
    <property type="entry name" value="Riboflavin_synthase-like_b-brl"/>
</dbReference>
<dbReference type="EMBL" id="JACTNG010000012">
    <property type="protein sequence ID" value="MBO1081135.1"/>
    <property type="molecule type" value="Genomic_DNA"/>
</dbReference>
<gene>
    <name evidence="3" type="ORF">IAI61_19020</name>
</gene>
<evidence type="ECO:0000256" key="1">
    <source>
        <dbReference type="ARBA" id="ARBA00035644"/>
    </source>
</evidence>
<dbReference type="SUPFAM" id="SSF63380">
    <property type="entry name" value="Riboflavin synthase domain-like"/>
    <property type="match status" value="1"/>
</dbReference>
<dbReference type="InterPro" id="IPR039261">
    <property type="entry name" value="FNR_nucleotide-bd"/>
</dbReference>
<dbReference type="Pfam" id="PF08021">
    <property type="entry name" value="FAD_binding_9"/>
    <property type="match status" value="1"/>
</dbReference>
<comment type="caution">
    <text evidence="3">The sequence shown here is derived from an EMBL/GenBank/DDBJ whole genome shotgun (WGS) entry which is preliminary data.</text>
</comment>
<accession>A0ABS3KUH2</accession>
<dbReference type="Gene3D" id="3.40.50.80">
    <property type="entry name" value="Nucleotide-binding domain of ferredoxin-NADP reductase (FNR) module"/>
    <property type="match status" value="1"/>
</dbReference>
<dbReference type="Gene3D" id="2.40.30.10">
    <property type="entry name" value="Translation factors"/>
    <property type="match status" value="1"/>
</dbReference>
<protein>
    <submittedName>
        <fullName evidence="3">Siderophore-interacting protein</fullName>
    </submittedName>
</protein>
<reference evidence="3 4" key="1">
    <citation type="submission" date="2020-09" db="EMBL/GenBank/DDBJ databases">
        <title>Roseomonas.</title>
        <authorList>
            <person name="Zhu W."/>
        </authorList>
    </citation>
    <scope>NUCLEOTIDE SEQUENCE [LARGE SCALE GENOMIC DNA]</scope>
    <source>
        <strain evidence="3 4">573</strain>
    </source>
</reference>
<dbReference type="PROSITE" id="PS51384">
    <property type="entry name" value="FAD_FR"/>
    <property type="match status" value="1"/>
</dbReference>
<dbReference type="Proteomes" id="UP001518989">
    <property type="component" value="Unassembled WGS sequence"/>
</dbReference>
<dbReference type="InterPro" id="IPR013113">
    <property type="entry name" value="SIP_FAD-bd"/>
</dbReference>
<dbReference type="Pfam" id="PF04954">
    <property type="entry name" value="SIP"/>
    <property type="match status" value="1"/>
</dbReference>
<feature type="domain" description="FAD-binding FR-type" evidence="2">
    <location>
        <begin position="25"/>
        <end position="146"/>
    </location>
</feature>
<dbReference type="InterPro" id="IPR017927">
    <property type="entry name" value="FAD-bd_FR_type"/>
</dbReference>
<evidence type="ECO:0000313" key="4">
    <source>
        <dbReference type="Proteomes" id="UP001518989"/>
    </source>
</evidence>
<keyword evidence="4" id="KW-1185">Reference proteome</keyword>
<sequence length="276" mass="29122">MLPSPAASPAVSPAVSPGHRLRHELRFRLLRVLRVESPTPALRRVTLGGPDLAGFRSDGPDDHVKLFFPAPGQDAPVLPTPGPNGPVYPEGARPTARDYTPRRFSDTELDIDFVLHGHGPAASWAATAAPGQLLGVGGPRGSFVPPQGLDWVLLLGDETALPAIARRLRELPATTRAIVLAEVADLAERQPLPGGAEVRWLPRDGRPAGEAAALLAALDGLTLPAGEGYAWVAAESAVAKALRAALLERHGMARDRVKAAGYWKRGAAASHETIED</sequence>
<dbReference type="RefSeq" id="WP_207419308.1">
    <property type="nucleotide sequence ID" value="NZ_CP061177.1"/>
</dbReference>
<proteinExistence type="inferred from homology"/>
<comment type="similarity">
    <text evidence="1">Belongs to the SIP oxidoreductase family.</text>
</comment>
<evidence type="ECO:0000313" key="3">
    <source>
        <dbReference type="EMBL" id="MBO1081135.1"/>
    </source>
</evidence>
<evidence type="ECO:0000259" key="2">
    <source>
        <dbReference type="PROSITE" id="PS51384"/>
    </source>
</evidence>
<organism evidence="3 4">
    <name type="scientific">Roseomonas haemaphysalidis</name>
    <dbReference type="NCBI Taxonomy" id="2768162"/>
    <lineage>
        <taxon>Bacteria</taxon>
        <taxon>Pseudomonadati</taxon>
        <taxon>Pseudomonadota</taxon>
        <taxon>Alphaproteobacteria</taxon>
        <taxon>Acetobacterales</taxon>
        <taxon>Roseomonadaceae</taxon>
        <taxon>Roseomonas</taxon>
    </lineage>
</organism>
<name>A0ABS3KUH2_9PROT</name>
<dbReference type="InterPro" id="IPR007037">
    <property type="entry name" value="SIP_rossman_dom"/>
</dbReference>
<dbReference type="PANTHER" id="PTHR30157">
    <property type="entry name" value="FERRIC REDUCTASE, NADPH-DEPENDENT"/>
    <property type="match status" value="1"/>
</dbReference>